<accession>U2PR89</accession>
<evidence type="ECO:0000256" key="6">
    <source>
        <dbReference type="ARBA" id="ARBA00024937"/>
    </source>
</evidence>
<dbReference type="InterPro" id="IPR050313">
    <property type="entry name" value="Carb_Metab_HTH_regulators"/>
</dbReference>
<organism evidence="8 9">
    <name type="scientific">Clostridium intestinale URNW</name>
    <dbReference type="NCBI Taxonomy" id="1294142"/>
    <lineage>
        <taxon>Bacteria</taxon>
        <taxon>Bacillati</taxon>
        <taxon>Bacillota</taxon>
        <taxon>Clostridia</taxon>
        <taxon>Eubacteriales</taxon>
        <taxon>Clostridiaceae</taxon>
        <taxon>Clostridium</taxon>
    </lineage>
</organism>
<dbReference type="PATRIC" id="fig|1294142.3.peg.3928"/>
<dbReference type="AlphaFoldDB" id="U2PR89"/>
<dbReference type="STRING" id="1294142.CINTURNW_3764"/>
<dbReference type="EMBL" id="APJA01000023">
    <property type="protein sequence ID" value="ERK28950.1"/>
    <property type="molecule type" value="Genomic_DNA"/>
</dbReference>
<protein>
    <recommendedName>
        <fullName evidence="1">Lactose phosphotransferase system repressor</fullName>
    </recommendedName>
</protein>
<dbReference type="GO" id="GO:0003700">
    <property type="term" value="F:DNA-binding transcription factor activity"/>
    <property type="evidence" value="ECO:0007669"/>
    <property type="project" value="InterPro"/>
</dbReference>
<dbReference type="PROSITE" id="PS51000">
    <property type="entry name" value="HTH_DEOR_2"/>
    <property type="match status" value="1"/>
</dbReference>
<evidence type="ECO:0000256" key="4">
    <source>
        <dbReference type="ARBA" id="ARBA00023125"/>
    </source>
</evidence>
<keyword evidence="9" id="KW-1185">Reference proteome</keyword>
<feature type="domain" description="HTH deoR-type" evidence="7">
    <location>
        <begin position="5"/>
        <end position="60"/>
    </location>
</feature>
<dbReference type="InterPro" id="IPR036388">
    <property type="entry name" value="WH-like_DNA-bd_sf"/>
</dbReference>
<dbReference type="PROSITE" id="PS00894">
    <property type="entry name" value="HTH_DEOR_1"/>
    <property type="match status" value="1"/>
</dbReference>
<keyword evidence="4" id="KW-0238">DNA-binding</keyword>
<evidence type="ECO:0000256" key="5">
    <source>
        <dbReference type="ARBA" id="ARBA00023163"/>
    </source>
</evidence>
<name>U2PR89_9CLOT</name>
<dbReference type="SUPFAM" id="SSF46785">
    <property type="entry name" value="Winged helix' DNA-binding domain"/>
    <property type="match status" value="1"/>
</dbReference>
<dbReference type="eggNOG" id="COG1349">
    <property type="taxonomic scope" value="Bacteria"/>
</dbReference>
<dbReference type="Pfam" id="PF08220">
    <property type="entry name" value="HTH_DeoR"/>
    <property type="match status" value="1"/>
</dbReference>
<dbReference type="Gene3D" id="3.40.50.1360">
    <property type="match status" value="1"/>
</dbReference>
<proteinExistence type="predicted"/>
<comment type="function">
    <text evidence="6">Repressor of the lactose catabolism operon. Galactose-6-phosphate is the inducer.</text>
</comment>
<dbReference type="SMART" id="SM01134">
    <property type="entry name" value="DeoRC"/>
    <property type="match status" value="1"/>
</dbReference>
<evidence type="ECO:0000256" key="1">
    <source>
        <dbReference type="ARBA" id="ARBA00021390"/>
    </source>
</evidence>
<evidence type="ECO:0000256" key="2">
    <source>
        <dbReference type="ARBA" id="ARBA00022491"/>
    </source>
</evidence>
<dbReference type="Gene3D" id="1.10.10.10">
    <property type="entry name" value="Winged helix-like DNA-binding domain superfamily/Winged helix DNA-binding domain"/>
    <property type="match status" value="1"/>
</dbReference>
<dbReference type="InterPro" id="IPR037171">
    <property type="entry name" value="NagB/RpiA_transferase-like"/>
</dbReference>
<evidence type="ECO:0000313" key="9">
    <source>
        <dbReference type="Proteomes" id="UP000016721"/>
    </source>
</evidence>
<gene>
    <name evidence="8" type="ORF">CINTURNW_3764</name>
</gene>
<dbReference type="SUPFAM" id="SSF100950">
    <property type="entry name" value="NagB/RpiA/CoA transferase-like"/>
    <property type="match status" value="1"/>
</dbReference>
<dbReference type="PANTHER" id="PTHR30363">
    <property type="entry name" value="HTH-TYPE TRANSCRIPTIONAL REGULATOR SRLR-RELATED"/>
    <property type="match status" value="1"/>
</dbReference>
<dbReference type="InterPro" id="IPR001034">
    <property type="entry name" value="DeoR_HTH"/>
</dbReference>
<sequence>MIMLKEERQQEILKIINSEQKVIASDLSHRLSVSEDTIRRDLKDLDNKGLIRRVHSGALRLGPPLEDFSIREKVFSDIKMSLAQKALPFIKDDQVLLIDGGTTNLCLTKQLPINLKATVITNSPPIAVALANHKQIEVIMLGGTLNKKSMINVGIDTVEALSTMRVDIYIMGIYNIDSQIGVSCPTLSECLTKRKMVSISSEIIALVTSDKLGTVSNQVVCPPQDLSYLITDSISSEIKNLYSRQNITVID</sequence>
<evidence type="ECO:0000259" key="7">
    <source>
        <dbReference type="PROSITE" id="PS51000"/>
    </source>
</evidence>
<dbReference type="PANTHER" id="PTHR30363:SF4">
    <property type="entry name" value="GLYCEROL-3-PHOSPHATE REGULON REPRESSOR"/>
    <property type="match status" value="1"/>
</dbReference>
<dbReference type="GO" id="GO:0003677">
    <property type="term" value="F:DNA binding"/>
    <property type="evidence" value="ECO:0007669"/>
    <property type="project" value="UniProtKB-KW"/>
</dbReference>
<reference evidence="8 9" key="1">
    <citation type="journal article" date="2013" name="Genome Announc.">
        <title>Draft Genome Sequence of the Hydrogen- and Ethanol-Producing Bacterium Clostridium intestinale Strain URNW.</title>
        <authorList>
            <person name="Lal S."/>
            <person name="Ramachandran U."/>
            <person name="Zhang X."/>
            <person name="Sparling R."/>
            <person name="Levin D.B."/>
        </authorList>
    </citation>
    <scope>NUCLEOTIDE SEQUENCE [LARGE SCALE GENOMIC DNA]</scope>
    <source>
        <strain evidence="8 9">URNW</strain>
    </source>
</reference>
<dbReference type="InterPro" id="IPR036390">
    <property type="entry name" value="WH_DNA-bd_sf"/>
</dbReference>
<dbReference type="Proteomes" id="UP000016721">
    <property type="component" value="Unassembled WGS sequence"/>
</dbReference>
<dbReference type="HOGENOM" id="CLU_060699_2_1_9"/>
<dbReference type="PRINTS" id="PR00037">
    <property type="entry name" value="HTHLACR"/>
</dbReference>
<dbReference type="Pfam" id="PF00455">
    <property type="entry name" value="DeoRC"/>
    <property type="match status" value="1"/>
</dbReference>
<evidence type="ECO:0000256" key="3">
    <source>
        <dbReference type="ARBA" id="ARBA00023015"/>
    </source>
</evidence>
<dbReference type="SMART" id="SM00420">
    <property type="entry name" value="HTH_DEOR"/>
    <property type="match status" value="1"/>
</dbReference>
<comment type="caution">
    <text evidence="8">The sequence shown here is derived from an EMBL/GenBank/DDBJ whole genome shotgun (WGS) entry which is preliminary data.</text>
</comment>
<keyword evidence="2" id="KW-0678">Repressor</keyword>
<dbReference type="InterPro" id="IPR014036">
    <property type="entry name" value="DeoR-like_C"/>
</dbReference>
<keyword evidence="5" id="KW-0804">Transcription</keyword>
<dbReference type="InterPro" id="IPR018356">
    <property type="entry name" value="Tscrpt_reg_HTH_DeoR_CS"/>
</dbReference>
<evidence type="ECO:0000313" key="8">
    <source>
        <dbReference type="EMBL" id="ERK28950.1"/>
    </source>
</evidence>
<keyword evidence="3" id="KW-0805">Transcription regulation</keyword>